<organism evidence="3 4">
    <name type="scientific">Eimeria tenella</name>
    <name type="common">Coccidian parasite</name>
    <dbReference type="NCBI Taxonomy" id="5802"/>
    <lineage>
        <taxon>Eukaryota</taxon>
        <taxon>Sar</taxon>
        <taxon>Alveolata</taxon>
        <taxon>Apicomplexa</taxon>
        <taxon>Conoidasida</taxon>
        <taxon>Coccidia</taxon>
        <taxon>Eucoccidiorida</taxon>
        <taxon>Eimeriorina</taxon>
        <taxon>Eimeriidae</taxon>
        <taxon>Eimeria</taxon>
    </lineage>
</organism>
<keyword evidence="2" id="KW-0812">Transmembrane</keyword>
<feature type="region of interest" description="Disordered" evidence="1">
    <location>
        <begin position="1179"/>
        <end position="1217"/>
    </location>
</feature>
<evidence type="ECO:0000256" key="2">
    <source>
        <dbReference type="SAM" id="Phobius"/>
    </source>
</evidence>
<feature type="transmembrane region" description="Helical" evidence="2">
    <location>
        <begin position="57"/>
        <end position="81"/>
    </location>
</feature>
<feature type="region of interest" description="Disordered" evidence="1">
    <location>
        <begin position="856"/>
        <end position="886"/>
    </location>
</feature>
<dbReference type="VEuPathDB" id="ToxoDB:ETH_00018605"/>
<feature type="region of interest" description="Disordered" evidence="1">
    <location>
        <begin position="491"/>
        <end position="513"/>
    </location>
</feature>
<protein>
    <submittedName>
        <fullName evidence="3">Uncharacterized protein</fullName>
    </submittedName>
</protein>
<feature type="region of interest" description="Disordered" evidence="1">
    <location>
        <begin position="97"/>
        <end position="126"/>
    </location>
</feature>
<evidence type="ECO:0000313" key="3">
    <source>
        <dbReference type="EMBL" id="CAK51464.1"/>
    </source>
</evidence>
<dbReference type="VEuPathDB" id="ToxoDB:ETH_00018610"/>
<proteinExistence type="predicted"/>
<sequence length="1461" mass="160831">MNPQANPQYRNDLSSSRTTDQTVGSISCLQRKTEHSSVDDKFLIQSLSKKKLSSSPWARHLGVAITFLAAAYLLLVCFQFIEARKLSARQTRSLADRHDGSCDWESAADDSDNGGDRSRQGRGQQLSEERLWLSQQEAHGAHEIEASGPGEVDVEASTGEGANGTRFGNWSQQLAQSSMKSWAKRNLPPAVKERLVDVFSRMVRATRLCKALLPKLTCAQRLQLTYQMMRLMALDLGAISLVREDMEPARQSVGDSLISLGLECLGSSGSDAKLEGERSSLRQLMGLVDKLKQPRRVEHECGHLTYKIKMVAIMSTAGLTLKNCLGILDRLLRQSNGQQSALPEAVVQQQLNILEALYRVHAGHIAVDRHLMEHILRCQEVTGVYALLLNRQAVMPGAPFPKLQHLQNQIRRVVSGAVGFSPFQQQNAIQRERSSYVFVGSSQSTTTRPETFLEHLGRMVLQRRSAATLEPDLGSGDFSSSKHMHGGTLFPPAAVPQWSASEPPRQGAEPAAQPLPQLESRPLDYQPHSVLLSTIGQSPSSWTSWLDALYQPSQGPERRIAWESTSADSSFLPFAPHSAETGFSVGPLALPTAAGRDIEPLLVPTTQLLQRTQVESSARHQSPAASTHKRDYSLFGQGGVPPWSPFSLVPAASVEEQAAAGRGWVDAQMQDMRDPSTDDLDESESRQRMAVPKLVKKFNADSIPSTTSPTKKSKNLKNLDLNTIVVRTSSDYTIVPSCVSQPGTHRWNCCRIETERATLMNPQANPQYRNDLSSSRTTDQTVGSISCLQRKTEHSSVDDKFLIQSLSKKKLSSSPWARHLGVAITFLAAAYLLLVCFQFIEARKLSARQTRSLADRHDGSCDWESAADDSDNGGDRSRQGREQQLSEEGLWLSQHEAHGAHENEASGPGEVDVEMSTGEEAKGTKLGYWSQELARHNIMSWSRRNLPPPVHRSLVDMFSRMVRAARLCKALLPKLTCAQRLQLTYQMMRLIALDLGAISLVREDLEPARQSVGDSLISLGLECLERSGVDPRHETQRASIRQLMGLVDKLKQHRPLQEDFGPVMYRIKMVSLMGTAGVVLKYCLGVLDGLLQRSYGQQSAPPEAVVQQQLNVIKALYRVHSDHIARDAEVCEHILRTQQQTGIYELLDSQQASLNNVSISKLVQLKNKIKDAVRSAGGLLKYQGPTPRRSEALRDHSASSMFSRDSEPTNIIPEAPHGTLGQQMLHERSAEDTGRVFDSAAVSSSKSMHGGTPFLPGAVPQWSASQPSHQGAEPAAQPLPQLESRPLDHQPQWVMSKTLEQSPGSWTSWLHAAHQPFHSPERHQPQEPSFPARSVDRVAPQFAPGGFSAGPIGRPAATGRDIGPLLAPTTQLLQRTPVDSSARLHSSAAGPHTREYSLFGGGGTFPWSPFSLMSATSVEEQAAAGRGWVDAQMQDMRDPSTDDLDESESRQRSGRLEFGHQ</sequence>
<feature type="compositionally biased region" description="Basic and acidic residues" evidence="1">
    <location>
        <begin position="1188"/>
        <end position="1197"/>
    </location>
</feature>
<feature type="compositionally biased region" description="Basic and acidic residues" evidence="1">
    <location>
        <begin position="1447"/>
        <end position="1461"/>
    </location>
</feature>
<keyword evidence="2" id="KW-1133">Transmembrane helix</keyword>
<dbReference type="EMBL" id="AM269894">
    <property type="protein sequence ID" value="CAK51464.1"/>
    <property type="molecule type" value="Genomic_DNA"/>
</dbReference>
<dbReference type="VEuPathDB" id="ToxoDB:ETH2_0103100"/>
<gene>
    <name evidence="3" type="ORF">e2017b09.tmp0281</name>
</gene>
<keyword evidence="2" id="KW-0472">Membrane</keyword>
<evidence type="ECO:0000256" key="1">
    <source>
        <dbReference type="SAM" id="MobiDB-lite"/>
    </source>
</evidence>
<evidence type="ECO:0000313" key="4">
    <source>
        <dbReference type="Proteomes" id="UP000243681"/>
    </source>
</evidence>
<feature type="region of interest" description="Disordered" evidence="1">
    <location>
        <begin position="1423"/>
        <end position="1461"/>
    </location>
</feature>
<dbReference type="Proteomes" id="UP000243681">
    <property type="component" value="Chromosome 1"/>
</dbReference>
<dbReference type="VEuPathDB" id="ToxoDB:ETH2_0103200"/>
<reference evidence="3 4" key="1">
    <citation type="journal article" date="2007" name="Genome Res.">
        <title>Sequencing and analysis of chromosome 1 of Eimeria tenella reveals a unique segmental organization.</title>
        <authorList>
            <person name="Ling K.H."/>
            <person name="Rajandream M.A."/>
            <person name="Rivailler P."/>
            <person name="Ivens A."/>
            <person name="Yap S.J."/>
            <person name="Madeira A.M.B.N."/>
            <person name="Mungall K."/>
            <person name="Billington K."/>
            <person name="Yee W.Y."/>
            <person name="Bankier A.T."/>
            <person name="Carroll F."/>
            <person name="Durham A.M."/>
            <person name="Peters N."/>
            <person name="Loo S.S."/>
            <person name="Mat-Isa M.N."/>
            <person name="Novaes J."/>
            <person name="Quail M."/>
            <person name="Rosli R."/>
            <person name="Shamsudin M.N."/>
            <person name="Sobreira T.J.P."/>
            <person name="Tivey A.R."/>
            <person name="Wai S.F."/>
            <person name="White S."/>
            <person name="Wu X."/>
            <person name="Kerhornou A.X."/>
            <person name="Blake D."/>
            <person name="Mohamed R."/>
            <person name="Shirley M."/>
            <person name="Gruber A."/>
            <person name="Berriman M."/>
            <person name="Tomley F."/>
            <person name="Dear P.H."/>
            <person name="Wan K.L."/>
        </authorList>
    </citation>
    <scope>NUCLEOTIDE SEQUENCE [LARGE SCALE GENOMIC DNA]</scope>
    <source>
        <strain evidence="3 4">Houghton</strain>
    </source>
</reference>
<accession>C8TDX8</accession>
<feature type="region of interest" description="Disordered" evidence="1">
    <location>
        <begin position="143"/>
        <end position="168"/>
    </location>
</feature>
<feature type="region of interest" description="Disordered" evidence="1">
    <location>
        <begin position="1240"/>
        <end position="1277"/>
    </location>
</feature>
<name>C8TDX8_EIMTE</name>